<dbReference type="GO" id="GO:0009279">
    <property type="term" value="C:cell outer membrane"/>
    <property type="evidence" value="ECO:0007669"/>
    <property type="project" value="UniProtKB-SubCell"/>
</dbReference>
<name>A0A127PGX2_9BURK</name>
<dbReference type="EMBL" id="CP013232">
    <property type="protein sequence ID" value="AMO97052.1"/>
    <property type="molecule type" value="Genomic_DNA"/>
</dbReference>
<evidence type="ECO:0000313" key="7">
    <source>
        <dbReference type="EMBL" id="AMO97052.1"/>
    </source>
</evidence>
<evidence type="ECO:0000256" key="5">
    <source>
        <dbReference type="ARBA" id="ARBA00023237"/>
    </source>
</evidence>
<comment type="similarity">
    <text evidence="2">Belongs to the MipA/OmpV family.</text>
</comment>
<proteinExistence type="inferred from homology"/>
<gene>
    <name evidence="7" type="ORF">CFter6_4459</name>
</gene>
<dbReference type="Pfam" id="PF06629">
    <property type="entry name" value="MipA"/>
    <property type="match status" value="1"/>
</dbReference>
<comment type="subcellular location">
    <subcellularLocation>
        <location evidence="1">Cell outer membrane</location>
    </subcellularLocation>
</comment>
<evidence type="ECO:0000256" key="2">
    <source>
        <dbReference type="ARBA" id="ARBA00005722"/>
    </source>
</evidence>
<keyword evidence="4" id="KW-0472">Membrane</keyword>
<dbReference type="Proteomes" id="UP000072421">
    <property type="component" value="Chromosome"/>
</dbReference>
<protein>
    <submittedName>
        <fullName evidence="7">MltA-interacting MipA family protein</fullName>
    </submittedName>
</protein>
<dbReference type="AlphaFoldDB" id="A0A127PGX2"/>
<feature type="signal peptide" evidence="6">
    <location>
        <begin position="1"/>
        <end position="24"/>
    </location>
</feature>
<reference evidence="7 8" key="1">
    <citation type="submission" date="2015-11" db="EMBL/GenBank/DDBJ databases">
        <title>Exploring the genomic traits of fungus-feeding bacterial genus Collimonas.</title>
        <authorList>
            <person name="Song C."/>
            <person name="Schmidt R."/>
            <person name="de Jager V."/>
            <person name="Krzyzanowska D."/>
            <person name="Jongedijk E."/>
            <person name="Cankar K."/>
            <person name="Beekwilder J."/>
            <person name="van Veen A."/>
            <person name="de Boer W."/>
            <person name="van Veen J.A."/>
            <person name="Garbeva P."/>
        </authorList>
    </citation>
    <scope>NUCLEOTIDE SEQUENCE [LARGE SCALE GENOMIC DNA]</scope>
    <source>
        <strain evidence="7 8">Ter6</strain>
    </source>
</reference>
<dbReference type="PANTHER" id="PTHR38776">
    <property type="entry name" value="MLTA-INTERACTING PROTEIN-RELATED"/>
    <property type="match status" value="1"/>
</dbReference>
<accession>A0A127PGX2</accession>
<keyword evidence="5" id="KW-0998">Cell outer membrane</keyword>
<evidence type="ECO:0000256" key="6">
    <source>
        <dbReference type="SAM" id="SignalP"/>
    </source>
</evidence>
<keyword evidence="3 6" id="KW-0732">Signal</keyword>
<sequence>MKHQIKSIIAVTVCSLLASRMAAAQQVTPSQPGSWLQDTKITIGLGVGATARYAGSDEYRAVPVPVLNIVSPSGFFVDSLQGAGYRYDISDTLFASAAIGYGAGRKDSNDGLQPGSDKLKGMGEIKGSVLANLEAGIKLGRSASFSVGLSQPLSNRERGISYRAQLSSTVLALAKDKVSVSGTAYFGSAKYNQAFFGVTALQSRDSGYAQYKAESGLNALNASLVWTHSFNQTWSVSTMVGATHYVQKAADSPLVLDKTNYSGFTSVNYSF</sequence>
<dbReference type="InterPro" id="IPR010583">
    <property type="entry name" value="MipA"/>
</dbReference>
<dbReference type="RefSeq" id="WP_167351425.1">
    <property type="nucleotide sequence ID" value="NZ_CP013232.1"/>
</dbReference>
<evidence type="ECO:0000256" key="4">
    <source>
        <dbReference type="ARBA" id="ARBA00023136"/>
    </source>
</evidence>
<dbReference type="PATRIC" id="fig|158899.10.peg.4419"/>
<organism evidence="7">
    <name type="scientific">Collimonas fungivorans</name>
    <dbReference type="NCBI Taxonomy" id="158899"/>
    <lineage>
        <taxon>Bacteria</taxon>
        <taxon>Pseudomonadati</taxon>
        <taxon>Pseudomonadota</taxon>
        <taxon>Betaproteobacteria</taxon>
        <taxon>Burkholderiales</taxon>
        <taxon>Oxalobacteraceae</taxon>
        <taxon>Collimonas</taxon>
    </lineage>
</organism>
<evidence type="ECO:0000256" key="3">
    <source>
        <dbReference type="ARBA" id="ARBA00022729"/>
    </source>
</evidence>
<evidence type="ECO:0000313" key="8">
    <source>
        <dbReference type="Proteomes" id="UP000072421"/>
    </source>
</evidence>
<evidence type="ECO:0000256" key="1">
    <source>
        <dbReference type="ARBA" id="ARBA00004442"/>
    </source>
</evidence>
<dbReference type="PANTHER" id="PTHR38776:SF1">
    <property type="entry name" value="MLTA-INTERACTING PROTEIN-RELATED"/>
    <property type="match status" value="1"/>
</dbReference>
<feature type="chain" id="PRO_5007277037" evidence="6">
    <location>
        <begin position="25"/>
        <end position="271"/>
    </location>
</feature>